<dbReference type="AlphaFoldDB" id="A0A921JIM3"/>
<dbReference type="GO" id="GO:0000287">
    <property type="term" value="F:magnesium ion binding"/>
    <property type="evidence" value="ECO:0007669"/>
    <property type="project" value="UniProtKB-UniRule"/>
</dbReference>
<dbReference type="InterPro" id="IPR003135">
    <property type="entry name" value="ATP-grasp_carboxylate-amine"/>
</dbReference>
<evidence type="ECO:0000256" key="4">
    <source>
        <dbReference type="ARBA" id="ARBA00022741"/>
    </source>
</evidence>
<comment type="similarity">
    <text evidence="8">Belongs to the PurK/PurT family.</text>
</comment>
<dbReference type="InterPro" id="IPR005862">
    <property type="entry name" value="PurT"/>
</dbReference>
<dbReference type="GO" id="GO:0005829">
    <property type="term" value="C:cytosol"/>
    <property type="evidence" value="ECO:0007669"/>
    <property type="project" value="TreeGrafter"/>
</dbReference>
<dbReference type="InterPro" id="IPR011761">
    <property type="entry name" value="ATP-grasp"/>
</dbReference>
<dbReference type="PANTHER" id="PTHR43055">
    <property type="entry name" value="FORMATE-DEPENDENT PHOSPHORIBOSYLGLYCINAMIDE FORMYLTRANSFERASE"/>
    <property type="match status" value="1"/>
</dbReference>
<evidence type="ECO:0000256" key="2">
    <source>
        <dbReference type="ARBA" id="ARBA00022598"/>
    </source>
</evidence>
<keyword evidence="3 8" id="KW-0479">Metal-binding</keyword>
<reference evidence="10" key="1">
    <citation type="journal article" date="2021" name="PeerJ">
        <title>Extensive microbial diversity within the chicken gut microbiome revealed by metagenomics and culture.</title>
        <authorList>
            <person name="Gilroy R."/>
            <person name="Ravi A."/>
            <person name="Getino M."/>
            <person name="Pursley I."/>
            <person name="Horton D.L."/>
            <person name="Alikhan N.F."/>
            <person name="Baker D."/>
            <person name="Gharbi K."/>
            <person name="Hall N."/>
            <person name="Watson M."/>
            <person name="Adriaenssens E.M."/>
            <person name="Foster-Nyarko E."/>
            <person name="Jarju S."/>
            <person name="Secka A."/>
            <person name="Antonio M."/>
            <person name="Oren A."/>
            <person name="Chaudhuri R.R."/>
            <person name="La Ragione R."/>
            <person name="Hildebrand F."/>
            <person name="Pallen M.J."/>
        </authorList>
    </citation>
    <scope>NUCLEOTIDE SEQUENCE</scope>
    <source>
        <strain evidence="10">4100</strain>
    </source>
</reference>
<dbReference type="SUPFAM" id="SSF52440">
    <property type="entry name" value="PreATP-grasp domain"/>
    <property type="match status" value="1"/>
</dbReference>
<dbReference type="Gene3D" id="3.30.470.20">
    <property type="entry name" value="ATP-grasp fold, B domain"/>
    <property type="match status" value="1"/>
</dbReference>
<feature type="binding site" evidence="8">
    <location>
        <position position="280"/>
    </location>
    <ligand>
        <name>Mg(2+)</name>
        <dbReference type="ChEBI" id="CHEBI:18420"/>
    </ligand>
</feature>
<keyword evidence="4 8" id="KW-0547">Nucleotide-binding</keyword>
<keyword evidence="2 8" id="KW-0436">Ligase</keyword>
<comment type="subunit">
    <text evidence="1 8">Homodimer.</text>
</comment>
<evidence type="ECO:0000256" key="7">
    <source>
        <dbReference type="ARBA" id="ARBA00022842"/>
    </source>
</evidence>
<dbReference type="Pfam" id="PF02222">
    <property type="entry name" value="ATP-grasp"/>
    <property type="match status" value="1"/>
</dbReference>
<dbReference type="NCBIfam" id="TIGR01142">
    <property type="entry name" value="purT"/>
    <property type="match status" value="1"/>
</dbReference>
<dbReference type="FunFam" id="3.30.1490.20:FF:000013">
    <property type="entry name" value="Formate-dependent phosphoribosylglycinamide formyltransferase"/>
    <property type="match status" value="1"/>
</dbReference>
<protein>
    <recommendedName>
        <fullName evidence="8">Formate-dependent phosphoribosylglycinamide formyltransferase</fullName>
        <ecNumber evidence="8">6.3.1.21</ecNumber>
    </recommendedName>
    <alternativeName>
        <fullName evidence="8">5'-phosphoribosylglycinamide transformylase 2</fullName>
    </alternativeName>
    <alternativeName>
        <fullName evidence="8">Formate-dependent GAR transformylase</fullName>
    </alternativeName>
    <alternativeName>
        <fullName evidence="8">GAR transformylase 2</fullName>
        <shortName evidence="8">GART 2</shortName>
    </alternativeName>
    <alternativeName>
        <fullName evidence="8">Non-folate glycinamide ribonucleotide transformylase</fullName>
    </alternativeName>
    <alternativeName>
        <fullName evidence="8">Phosphoribosylglycinamide formyltransferase 2</fullName>
    </alternativeName>
</protein>
<dbReference type="SUPFAM" id="SSF51246">
    <property type="entry name" value="Rudiment single hybrid motif"/>
    <property type="match status" value="1"/>
</dbReference>
<evidence type="ECO:0000256" key="6">
    <source>
        <dbReference type="ARBA" id="ARBA00022840"/>
    </source>
</evidence>
<dbReference type="InterPro" id="IPR013815">
    <property type="entry name" value="ATP_grasp_subdomain_1"/>
</dbReference>
<feature type="binding site" evidence="8">
    <location>
        <position position="156"/>
    </location>
    <ligand>
        <name>ATP</name>
        <dbReference type="ChEBI" id="CHEBI:30616"/>
    </ligand>
</feature>
<dbReference type="InterPro" id="IPR016185">
    <property type="entry name" value="PreATP-grasp_dom_sf"/>
</dbReference>
<dbReference type="EC" id="6.3.1.21" evidence="8"/>
<evidence type="ECO:0000256" key="3">
    <source>
        <dbReference type="ARBA" id="ARBA00022723"/>
    </source>
</evidence>
<evidence type="ECO:0000256" key="5">
    <source>
        <dbReference type="ARBA" id="ARBA00022755"/>
    </source>
</evidence>
<dbReference type="FunFam" id="3.30.470.20:FF:000027">
    <property type="entry name" value="Formate-dependent phosphoribosylglycinamide formyltransferase"/>
    <property type="match status" value="1"/>
</dbReference>
<feature type="binding site" evidence="8">
    <location>
        <begin position="364"/>
        <end position="365"/>
    </location>
    <ligand>
        <name>N(1)-(5-phospho-beta-D-ribosyl)glycinamide</name>
        <dbReference type="ChEBI" id="CHEBI:143788"/>
    </ligand>
</feature>
<organism evidence="10 11">
    <name type="scientific">Candidatus Amulumruptor caecigallinarius</name>
    <dbReference type="NCBI Taxonomy" id="2109911"/>
    <lineage>
        <taxon>Bacteria</taxon>
        <taxon>Pseudomonadati</taxon>
        <taxon>Bacteroidota</taxon>
        <taxon>Bacteroidia</taxon>
        <taxon>Bacteroidales</taxon>
        <taxon>Muribaculaceae</taxon>
        <taxon>Candidatus Amulumruptor</taxon>
    </lineage>
</organism>
<evidence type="ECO:0000259" key="9">
    <source>
        <dbReference type="PROSITE" id="PS50975"/>
    </source>
</evidence>
<keyword evidence="7 8" id="KW-0460">Magnesium</keyword>
<feature type="domain" description="ATP-grasp" evidence="9">
    <location>
        <begin position="120"/>
        <end position="309"/>
    </location>
</feature>
<dbReference type="InterPro" id="IPR048740">
    <property type="entry name" value="PurT_C"/>
</dbReference>
<keyword evidence="6 8" id="KW-0067">ATP-binding</keyword>
<dbReference type="Proteomes" id="UP000711407">
    <property type="component" value="Unassembled WGS sequence"/>
</dbReference>
<name>A0A921JIM3_9BACT</name>
<comment type="caution">
    <text evidence="10">The sequence shown here is derived from an EMBL/GenBank/DDBJ whole genome shotgun (WGS) entry which is preliminary data.</text>
</comment>
<keyword evidence="5 8" id="KW-0658">Purine biosynthesis</keyword>
<evidence type="ECO:0000313" key="10">
    <source>
        <dbReference type="EMBL" id="HJE39566.1"/>
    </source>
</evidence>
<dbReference type="GO" id="GO:0004644">
    <property type="term" value="F:phosphoribosylglycinamide formyltransferase activity"/>
    <property type="evidence" value="ECO:0007669"/>
    <property type="project" value="UniProtKB-UniRule"/>
</dbReference>
<evidence type="ECO:0000256" key="8">
    <source>
        <dbReference type="HAMAP-Rule" id="MF_01643"/>
    </source>
</evidence>
<dbReference type="GO" id="GO:0006189">
    <property type="term" value="P:'de novo' IMP biosynthetic process"/>
    <property type="evidence" value="ECO:0007669"/>
    <property type="project" value="UniProtKB-UniRule"/>
</dbReference>
<dbReference type="NCBIfam" id="NF006766">
    <property type="entry name" value="PRK09288.1"/>
    <property type="match status" value="1"/>
</dbReference>
<dbReference type="HAMAP" id="MF_01643">
    <property type="entry name" value="PurT"/>
    <property type="match status" value="1"/>
</dbReference>
<feature type="binding site" evidence="8">
    <location>
        <position position="357"/>
    </location>
    <ligand>
        <name>N(1)-(5-phospho-beta-D-ribosyl)glycinamide</name>
        <dbReference type="ChEBI" id="CHEBI:143788"/>
    </ligand>
</feature>
<feature type="binding site" evidence="8">
    <location>
        <position position="287"/>
    </location>
    <ligand>
        <name>N(1)-(5-phospho-beta-D-ribosyl)glycinamide</name>
        <dbReference type="ChEBI" id="CHEBI:143788"/>
    </ligand>
</feature>
<dbReference type="PANTHER" id="PTHR43055:SF1">
    <property type="entry name" value="FORMATE-DEPENDENT PHOSPHORIBOSYLGLYCINAMIDE FORMYLTRANSFERASE"/>
    <property type="match status" value="1"/>
</dbReference>
<feature type="binding site" evidence="8">
    <location>
        <position position="82"/>
    </location>
    <ligand>
        <name>N(1)-(5-phospho-beta-D-ribosyl)glycinamide</name>
        <dbReference type="ChEBI" id="CHEBI:143788"/>
    </ligand>
</feature>
<evidence type="ECO:0000256" key="1">
    <source>
        <dbReference type="ARBA" id="ARBA00011738"/>
    </source>
</evidence>
<gene>
    <name evidence="8 10" type="primary">purT</name>
    <name evidence="10" type="ORF">K8V47_07415</name>
</gene>
<proteinExistence type="inferred from homology"/>
<dbReference type="InterPro" id="IPR011054">
    <property type="entry name" value="Rudment_hybrid_motif"/>
</dbReference>
<dbReference type="Pfam" id="PF21244">
    <property type="entry name" value="PurT_C"/>
    <property type="match status" value="1"/>
</dbReference>
<evidence type="ECO:0000313" key="11">
    <source>
        <dbReference type="Proteomes" id="UP000711407"/>
    </source>
</evidence>
<dbReference type="Gene3D" id="3.40.50.20">
    <property type="match status" value="1"/>
</dbReference>
<feature type="binding site" evidence="8">
    <location>
        <begin position="22"/>
        <end position="23"/>
    </location>
    <ligand>
        <name>N(1)-(5-phospho-beta-D-ribosyl)glycinamide</name>
        <dbReference type="ChEBI" id="CHEBI:143788"/>
    </ligand>
</feature>
<accession>A0A921JIM3</accession>
<dbReference type="Pfam" id="PF22660">
    <property type="entry name" value="RS_preATP-grasp-like"/>
    <property type="match status" value="1"/>
</dbReference>
<dbReference type="EMBL" id="DYXT01000038">
    <property type="protein sequence ID" value="HJE39566.1"/>
    <property type="molecule type" value="Genomic_DNA"/>
</dbReference>
<sequence>MTKIGSVMTPVGRKALLLGSGELGKEVAIELQRYGVEVIACDKYPDAPAMQVAHRSYVVDMLDGEALKAIIEQERPDHIIPEVEAIATPMLVKLEEEIGCNVTPNARAALLTMNREGIRRLAAEELGLPTSPYRFADDYVGFRQAVAEIGIPCVVKPVMSSSGHGQSVIKTDADIERSWHIAQEGGRAGAGRVIVEGFVDFDYEITLLTVRSVSGTVFCEPVGHIQVDGDYRYSWQPQPMNTVALDKAREIAAAVTGALGGYGIFGVELFVKGDDVIFSEVSPRPHDTGMVTMISQDLSEFALHARALLGLPVPSIRFYGPSASRAIVVEGDTDKVVMDNLEAVLAEPGVQLRIFGKPEVKGHRRMGVILATADTLDEARAKADRAYAALQVHLLPR</sequence>
<comment type="catalytic activity">
    <reaction evidence="8">
        <text>N(1)-(5-phospho-beta-D-ribosyl)glycinamide + formate + ATP = N(2)-formyl-N(1)-(5-phospho-beta-D-ribosyl)glycinamide + ADP + phosphate + H(+)</text>
        <dbReference type="Rhea" id="RHEA:24829"/>
        <dbReference type="ChEBI" id="CHEBI:15378"/>
        <dbReference type="ChEBI" id="CHEBI:15740"/>
        <dbReference type="ChEBI" id="CHEBI:30616"/>
        <dbReference type="ChEBI" id="CHEBI:43474"/>
        <dbReference type="ChEBI" id="CHEBI:143788"/>
        <dbReference type="ChEBI" id="CHEBI:147286"/>
        <dbReference type="ChEBI" id="CHEBI:456216"/>
        <dbReference type="EC" id="6.3.1.21"/>
    </reaction>
</comment>
<feature type="binding site" evidence="8">
    <location>
        <begin position="196"/>
        <end position="199"/>
    </location>
    <ligand>
        <name>ATP</name>
        <dbReference type="ChEBI" id="CHEBI:30616"/>
    </ligand>
</feature>
<feature type="binding site" evidence="8">
    <location>
        <position position="115"/>
    </location>
    <ligand>
        <name>ATP</name>
        <dbReference type="ChEBI" id="CHEBI:30616"/>
    </ligand>
</feature>
<dbReference type="InterPro" id="IPR054350">
    <property type="entry name" value="PurT/PurK_preATP-grasp"/>
</dbReference>
<feature type="binding site" evidence="8">
    <location>
        <position position="204"/>
    </location>
    <ligand>
        <name>ATP</name>
        <dbReference type="ChEBI" id="CHEBI:30616"/>
    </ligand>
</feature>
<comment type="pathway">
    <text evidence="8">Purine metabolism; IMP biosynthesis via de novo pathway; N(2)-formyl-N(1)-(5-phospho-D-ribosyl)glycinamide from N(1)-(5-phospho-D-ribosyl)glycinamide (formate route): step 1/1.</text>
</comment>
<dbReference type="Gene3D" id="3.30.1490.20">
    <property type="entry name" value="ATP-grasp fold, A domain"/>
    <property type="match status" value="1"/>
</dbReference>
<dbReference type="GO" id="GO:0043815">
    <property type="term" value="F:phosphoribosylglycinamide formyltransferase 2 activity"/>
    <property type="evidence" value="ECO:0007669"/>
    <property type="project" value="UniProtKB-UniRule"/>
</dbReference>
<reference evidence="10" key="2">
    <citation type="submission" date="2021-09" db="EMBL/GenBank/DDBJ databases">
        <authorList>
            <person name="Gilroy R."/>
        </authorList>
    </citation>
    <scope>NUCLEOTIDE SEQUENCE</scope>
    <source>
        <strain evidence="10">4100</strain>
    </source>
</reference>
<feature type="binding site" evidence="8">
    <location>
        <position position="268"/>
    </location>
    <ligand>
        <name>Mg(2+)</name>
        <dbReference type="ChEBI" id="CHEBI:18420"/>
    </ligand>
</feature>
<dbReference type="PROSITE" id="PS50975">
    <property type="entry name" value="ATP_GRASP"/>
    <property type="match status" value="1"/>
</dbReference>
<dbReference type="SUPFAM" id="SSF56059">
    <property type="entry name" value="Glutathione synthetase ATP-binding domain-like"/>
    <property type="match status" value="1"/>
</dbReference>
<dbReference type="GO" id="GO:0005524">
    <property type="term" value="F:ATP binding"/>
    <property type="evidence" value="ECO:0007669"/>
    <property type="project" value="UniProtKB-UniRule"/>
</dbReference>
<keyword evidence="10" id="KW-0808">Transferase</keyword>
<feature type="binding site" evidence="8">
    <location>
        <begin position="161"/>
        <end position="166"/>
    </location>
    <ligand>
        <name>ATP</name>
        <dbReference type="ChEBI" id="CHEBI:30616"/>
    </ligand>
</feature>
<comment type="function">
    <text evidence="8">Involved in the de novo purine biosynthesis. Catalyzes the transfer of formate to 5-phospho-ribosyl-glycinamide (GAR), producing 5-phospho-ribosyl-N-formylglycinamide (FGAR). Formate is provided by PurU via hydrolysis of 10-formyl-tetrahydrofolate.</text>
</comment>